<sequence length="40" mass="5167">MTKNNIRYFFHWCQYKKRPRQIMPKIIDHRYIQILTLWDA</sequence>
<gene>
    <name evidence="1" type="ORF">NBRC111894_2372</name>
</gene>
<dbReference type="AlphaFoldDB" id="A0A4Y1ZE04"/>
<proteinExistence type="predicted"/>
<accession>A0A4Y1ZE04</accession>
<dbReference type="Proteomes" id="UP000319716">
    <property type="component" value="Unassembled WGS sequence"/>
</dbReference>
<comment type="caution">
    <text evidence="1">The sequence shown here is derived from an EMBL/GenBank/DDBJ whole genome shotgun (WGS) entry which is preliminary data.</text>
</comment>
<dbReference type="EMBL" id="BEXB01000018">
    <property type="protein sequence ID" value="GAY76818.1"/>
    <property type="molecule type" value="Genomic_DNA"/>
</dbReference>
<evidence type="ECO:0000313" key="1">
    <source>
        <dbReference type="EMBL" id="GAY76818.1"/>
    </source>
</evidence>
<evidence type="ECO:0000313" key="2">
    <source>
        <dbReference type="Proteomes" id="UP000319716"/>
    </source>
</evidence>
<reference evidence="1 2" key="1">
    <citation type="submission" date="2017-11" db="EMBL/GenBank/DDBJ databases">
        <title>Draft Genome Sequence of Sporolactobacillus inulinus NBRC 111894 Isolated from Koso, a Japanese Sugar-Vegetable Fermented Beverage.</title>
        <authorList>
            <person name="Chiou T.Y."/>
            <person name="Oshima K."/>
            <person name="Suda W."/>
            <person name="Hattori M."/>
            <person name="Takahashi T."/>
        </authorList>
    </citation>
    <scope>NUCLEOTIDE SEQUENCE [LARGE SCALE GENOMIC DNA]</scope>
    <source>
        <strain evidence="1 2">NBRC111894</strain>
    </source>
</reference>
<organism evidence="1 2">
    <name type="scientific">Sporolactobacillus inulinus</name>
    <dbReference type="NCBI Taxonomy" id="2078"/>
    <lineage>
        <taxon>Bacteria</taxon>
        <taxon>Bacillati</taxon>
        <taxon>Bacillota</taxon>
        <taxon>Bacilli</taxon>
        <taxon>Bacillales</taxon>
        <taxon>Sporolactobacillaceae</taxon>
        <taxon>Sporolactobacillus</taxon>
    </lineage>
</organism>
<name>A0A4Y1ZE04_9BACL</name>
<protein>
    <submittedName>
        <fullName evidence="1">Uncharacterized protein</fullName>
    </submittedName>
</protein>